<dbReference type="AlphaFoldDB" id="K1T7U0"/>
<name>K1T7U0_9ZZZZ</name>
<comment type="caution">
    <text evidence="1">The sequence shown here is derived from an EMBL/GenBank/DDBJ whole genome shotgun (WGS) entry which is preliminary data.</text>
</comment>
<sequence length="58" mass="6864">VMHKDTRALLELLLYRLAVRGEQEVNTFIREELLAGKIPYEQKVLDQLAQPYHREAEK</sequence>
<accession>K1T7U0</accession>
<organism evidence="1">
    <name type="scientific">human gut metagenome</name>
    <dbReference type="NCBI Taxonomy" id="408170"/>
    <lineage>
        <taxon>unclassified sequences</taxon>
        <taxon>metagenomes</taxon>
        <taxon>organismal metagenomes</taxon>
    </lineage>
</organism>
<proteinExistence type="predicted"/>
<feature type="non-terminal residue" evidence="1">
    <location>
        <position position="1"/>
    </location>
</feature>
<dbReference type="EMBL" id="AJWZ01003069">
    <property type="protein sequence ID" value="EKC69242.1"/>
    <property type="molecule type" value="Genomic_DNA"/>
</dbReference>
<protein>
    <submittedName>
        <fullName evidence="1">Uncharacterized protein</fullName>
    </submittedName>
</protein>
<gene>
    <name evidence="1" type="ORF">OBE_04509</name>
</gene>
<reference evidence="1" key="1">
    <citation type="journal article" date="2013" name="Environ. Microbiol.">
        <title>Microbiota from the distal guts of lean and obese adolescents exhibit partial functional redundancy besides clear differences in community structure.</title>
        <authorList>
            <person name="Ferrer M."/>
            <person name="Ruiz A."/>
            <person name="Lanza F."/>
            <person name="Haange S.B."/>
            <person name="Oberbach A."/>
            <person name="Till H."/>
            <person name="Bargiela R."/>
            <person name="Campoy C."/>
            <person name="Segura M.T."/>
            <person name="Richter M."/>
            <person name="von Bergen M."/>
            <person name="Seifert J."/>
            <person name="Suarez A."/>
        </authorList>
    </citation>
    <scope>NUCLEOTIDE SEQUENCE</scope>
</reference>
<evidence type="ECO:0000313" key="1">
    <source>
        <dbReference type="EMBL" id="EKC69242.1"/>
    </source>
</evidence>